<comment type="function">
    <text evidence="3">Destroys radicals which are normally produced within the cells and which are toxic to biological systems.</text>
</comment>
<keyword evidence="6" id="KW-0049">Antioxidant</keyword>
<dbReference type="Proteomes" id="UP000734854">
    <property type="component" value="Unassembled WGS sequence"/>
</dbReference>
<dbReference type="AlphaFoldDB" id="A0A8J5GHN6"/>
<evidence type="ECO:0000313" key="11">
    <source>
        <dbReference type="Proteomes" id="UP000734854"/>
    </source>
</evidence>
<evidence type="ECO:0000259" key="9">
    <source>
        <dbReference type="Pfam" id="PF00080"/>
    </source>
</evidence>
<dbReference type="PANTHER" id="PTHR10003">
    <property type="entry name" value="SUPEROXIDE DISMUTASE CU-ZN -RELATED"/>
    <property type="match status" value="1"/>
</dbReference>
<keyword evidence="11" id="KW-1185">Reference proteome</keyword>
<comment type="caution">
    <text evidence="10">The sequence shown here is derived from an EMBL/GenBank/DDBJ whole genome shotgun (WGS) entry which is preliminary data.</text>
</comment>
<evidence type="ECO:0000256" key="2">
    <source>
        <dbReference type="ARBA" id="ARBA00001947"/>
    </source>
</evidence>
<organism evidence="10 11">
    <name type="scientific">Zingiber officinale</name>
    <name type="common">Ginger</name>
    <name type="synonym">Amomum zingiber</name>
    <dbReference type="NCBI Taxonomy" id="94328"/>
    <lineage>
        <taxon>Eukaryota</taxon>
        <taxon>Viridiplantae</taxon>
        <taxon>Streptophyta</taxon>
        <taxon>Embryophyta</taxon>
        <taxon>Tracheophyta</taxon>
        <taxon>Spermatophyta</taxon>
        <taxon>Magnoliopsida</taxon>
        <taxon>Liliopsida</taxon>
        <taxon>Zingiberales</taxon>
        <taxon>Zingiberaceae</taxon>
        <taxon>Zingiber</taxon>
    </lineage>
</organism>
<dbReference type="InterPro" id="IPR018152">
    <property type="entry name" value="SOD_Cu/Zn_BS"/>
</dbReference>
<comment type="cofactor">
    <cofactor evidence="1">
        <name>Cu cation</name>
        <dbReference type="ChEBI" id="CHEBI:23378"/>
    </cofactor>
</comment>
<reference evidence="10 11" key="1">
    <citation type="submission" date="2020-08" db="EMBL/GenBank/DDBJ databases">
        <title>Plant Genome Project.</title>
        <authorList>
            <person name="Zhang R.-G."/>
        </authorList>
    </citation>
    <scope>NUCLEOTIDE SEQUENCE [LARGE SCALE GENOMIC DNA]</scope>
    <source>
        <tissue evidence="10">Rhizome</tissue>
    </source>
</reference>
<dbReference type="EC" id="1.15.1.1" evidence="5"/>
<evidence type="ECO:0000256" key="5">
    <source>
        <dbReference type="ARBA" id="ARBA00012682"/>
    </source>
</evidence>
<feature type="domain" description="Superoxide dismutase copper/zinc binding" evidence="9">
    <location>
        <begin position="89"/>
        <end position="140"/>
    </location>
</feature>
<dbReference type="InterPro" id="IPR024134">
    <property type="entry name" value="SOD_Cu/Zn_/chaperone"/>
</dbReference>
<evidence type="ECO:0000313" key="10">
    <source>
        <dbReference type="EMBL" id="KAG6506712.1"/>
    </source>
</evidence>
<evidence type="ECO:0000256" key="7">
    <source>
        <dbReference type="ARBA" id="ARBA00023008"/>
    </source>
</evidence>
<proteinExistence type="inferred from homology"/>
<dbReference type="GO" id="GO:0004784">
    <property type="term" value="F:superoxide dismutase activity"/>
    <property type="evidence" value="ECO:0007669"/>
    <property type="project" value="UniProtKB-EC"/>
</dbReference>
<evidence type="ECO:0000256" key="1">
    <source>
        <dbReference type="ARBA" id="ARBA00001935"/>
    </source>
</evidence>
<keyword evidence="7" id="KW-0186">Copper</keyword>
<evidence type="ECO:0000256" key="6">
    <source>
        <dbReference type="ARBA" id="ARBA00022862"/>
    </source>
</evidence>
<dbReference type="Pfam" id="PF00080">
    <property type="entry name" value="Sod_Cu"/>
    <property type="match status" value="1"/>
</dbReference>
<dbReference type="InterPro" id="IPR001424">
    <property type="entry name" value="SOD_Cu_Zn_dom"/>
</dbReference>
<protein>
    <recommendedName>
        <fullName evidence="5">superoxide dismutase</fullName>
        <ecNumber evidence="5">1.15.1.1</ecNumber>
    </recommendedName>
</protein>
<dbReference type="PROSITE" id="PS00087">
    <property type="entry name" value="SOD_CU_ZN_1"/>
    <property type="match status" value="1"/>
</dbReference>
<dbReference type="Gene3D" id="2.60.40.200">
    <property type="entry name" value="Superoxide dismutase, copper/zinc binding domain"/>
    <property type="match status" value="1"/>
</dbReference>
<accession>A0A8J5GHN6</accession>
<sequence length="275" mass="30080">MAYFSWTEEDMLRCCGSKRFAKELTSTSPFSDLHHAIQSAHGIWFNKKKWSFLLRFDGFSIYDGARADFVSSLMEMVKVVAILGNSEGVKGTIYFVQEGDGPTTITGSITGLKPGLHGFHVHALGDTTNGCMSTGNATASEDGGQALTYGGDVSKEEDVESMVKTVIDAWGSVDILVNNAVVWNYTYVHLVMRHTAAAKIMMKKKKVNAIVPGFIASDMTAKLGEDIEKKILETIPMGMIECRLFKDHMQNMSLSPHAGHGIPTQSFEENQGGIN</sequence>
<dbReference type="InterPro" id="IPR036423">
    <property type="entry name" value="SOD-like_Cu/Zn_dom_sf"/>
</dbReference>
<gene>
    <name evidence="10" type="ORF">ZIOFF_032039</name>
</gene>
<comment type="cofactor">
    <cofactor evidence="2">
        <name>Zn(2+)</name>
        <dbReference type="ChEBI" id="CHEBI:29105"/>
    </cofactor>
</comment>
<evidence type="ECO:0000256" key="8">
    <source>
        <dbReference type="ARBA" id="ARBA00049204"/>
    </source>
</evidence>
<dbReference type="GO" id="GO:0005507">
    <property type="term" value="F:copper ion binding"/>
    <property type="evidence" value="ECO:0007669"/>
    <property type="project" value="InterPro"/>
</dbReference>
<dbReference type="EMBL" id="JACMSC010000009">
    <property type="protein sequence ID" value="KAG6506712.1"/>
    <property type="molecule type" value="Genomic_DNA"/>
</dbReference>
<name>A0A8J5GHN6_ZINOF</name>
<comment type="catalytic activity">
    <reaction evidence="8">
        <text>2 superoxide + 2 H(+) = H2O2 + O2</text>
        <dbReference type="Rhea" id="RHEA:20696"/>
        <dbReference type="ChEBI" id="CHEBI:15378"/>
        <dbReference type="ChEBI" id="CHEBI:15379"/>
        <dbReference type="ChEBI" id="CHEBI:16240"/>
        <dbReference type="ChEBI" id="CHEBI:18421"/>
        <dbReference type="EC" id="1.15.1.1"/>
    </reaction>
</comment>
<dbReference type="SUPFAM" id="SSF49329">
    <property type="entry name" value="Cu,Zn superoxide dismutase-like"/>
    <property type="match status" value="1"/>
</dbReference>
<evidence type="ECO:0000256" key="4">
    <source>
        <dbReference type="ARBA" id="ARBA00010457"/>
    </source>
</evidence>
<comment type="similarity">
    <text evidence="4">Belongs to the Cu-Zn superoxide dismutase family.</text>
</comment>
<evidence type="ECO:0000256" key="3">
    <source>
        <dbReference type="ARBA" id="ARBA00003917"/>
    </source>
</evidence>